<feature type="domain" description="LamG-like jellyroll fold" evidence="4">
    <location>
        <begin position="435"/>
        <end position="571"/>
    </location>
</feature>
<evidence type="ECO:0000259" key="4">
    <source>
        <dbReference type="SMART" id="SM00560"/>
    </source>
</evidence>
<dbReference type="SMART" id="SM00560">
    <property type="entry name" value="LamGL"/>
    <property type="match status" value="1"/>
</dbReference>
<keyword evidence="6" id="KW-1185">Reference proteome</keyword>
<dbReference type="Gene3D" id="2.60.120.200">
    <property type="match status" value="1"/>
</dbReference>
<keyword evidence="2" id="KW-1015">Disulfide bond</keyword>
<keyword evidence="1" id="KW-0732">Signal</keyword>
<dbReference type="PANTHER" id="PTHR35889:SF3">
    <property type="entry name" value="F-BOX DOMAIN-CONTAINING PROTEIN"/>
    <property type="match status" value="1"/>
</dbReference>
<evidence type="ECO:0000256" key="2">
    <source>
        <dbReference type="ARBA" id="ARBA00023157"/>
    </source>
</evidence>
<proteinExistence type="predicted"/>
<organism evidence="5 6">
    <name type="scientific">Paludibaculum fermentans</name>
    <dbReference type="NCBI Taxonomy" id="1473598"/>
    <lineage>
        <taxon>Bacteria</taxon>
        <taxon>Pseudomonadati</taxon>
        <taxon>Acidobacteriota</taxon>
        <taxon>Terriglobia</taxon>
        <taxon>Bryobacterales</taxon>
        <taxon>Bryobacteraceae</taxon>
        <taxon>Paludibaculum</taxon>
    </lineage>
</organism>
<dbReference type="Pfam" id="PF07583">
    <property type="entry name" value="PSCyt2"/>
    <property type="match status" value="1"/>
</dbReference>
<name>A0A7S7SLC6_PALFE</name>
<dbReference type="PANTHER" id="PTHR35889">
    <property type="entry name" value="CYCLOINULO-OLIGOSACCHARIDE FRUCTANOTRANSFERASE-RELATED"/>
    <property type="match status" value="1"/>
</dbReference>
<dbReference type="KEGG" id="pfer:IRI77_09200"/>
<dbReference type="InterPro" id="IPR013320">
    <property type="entry name" value="ConA-like_dom_sf"/>
</dbReference>
<sequence length="993" mass="112386">MAGLPAFCANVSFNRDVRPILSDRCYTCHGPDSASRKSKLRLDKEDSARTALTSGDPAHSEIYLRVTSPNKAKRMPPAYLGHQPLSAREIEILRRWIEEGAKFEPHWSLVPPQKAAVPALKRQDWAHNEIDRWILARLEQEGLQPSPRANKATLLRRVSFDLTGLPPTPQEVDSFVNDSAPNAYEKVVDRLLASPRYAERMAIRWLEAARYADSNGYQSDGPRDMWRWRDWVIDAFRNNMPFDQFTVEQLAGDLLPGATVSQRVATAFNRNHSTSAEGGIVDEEFRVQYVADRTETTSTVWLGMTVGCARCHDHKYDPILQKDYYQLFAYFNNVPERGFVYNFGNEEPYMKAPLPDQQGKLDDFAKRIEAAKVRVGSMEPASRVAQQKWERLAAREDEDWTPTSGMTLRVFDEEHFDGKKQTEVGNKVAGFNFHDPYTFAAWIKPEAPDGAVLSRGEDYLEGTGHFVHLMGGKLRFHATFRWTDLAMRVETVESVKLNEWQHIAVTYDGSMHASRVKIYVNGVPQKLKILFDQPIWPLETKQPFRIGGGGGLRFKGSIRDVRVYNVALSEEEAAVLPMPDSVSQIAAMPAARRTKAQGDKLHFCFLERHAPEEFTTTRKALAALEIEQAQYLAKVPTVMVMKERDTPRESFLLKRGAYDAHGETVSPDVPGVLPRPKPEWPKNRLGLAKWLVDRGNPLTARVTVNRYWQMLFGTGLVKTVEDFGSQGEWPMHPELLDWLAVEFMDSGWDVKHILKTMVMSAAYQQDSKVTPDLQQRDPENRLLARGPRFRLAPEMIRDQALSVSGLLVEKVGGPSVKPYQPEGLWQELQGGSGYKADEGEGLWRRSIYTYWRRTVPAPGMITFDSPTRETCVVRETRTNTPLQALDLMNDVLYLEASRKLAERVLHEAAEPKARIDEAFRLVLGRSPKAREDAYISSALLRFSSYYSAHPGEAEKYLKQGKAPVDNALPAETLAAYTAVASLLFNLDEAITKE</sequence>
<dbReference type="SUPFAM" id="SSF49899">
    <property type="entry name" value="Concanavalin A-like lectins/glucanases"/>
    <property type="match status" value="1"/>
</dbReference>
<feature type="region of interest" description="Disordered" evidence="3">
    <location>
        <begin position="31"/>
        <end position="54"/>
    </location>
</feature>
<dbReference type="AlphaFoldDB" id="A0A7S7SLC6"/>
<dbReference type="Proteomes" id="UP000593892">
    <property type="component" value="Chromosome"/>
</dbReference>
<dbReference type="InterPro" id="IPR011444">
    <property type="entry name" value="DUF1549"/>
</dbReference>
<dbReference type="Pfam" id="PF07635">
    <property type="entry name" value="PSCyt1"/>
    <property type="match status" value="1"/>
</dbReference>
<dbReference type="Pfam" id="PF07587">
    <property type="entry name" value="PSD1"/>
    <property type="match status" value="1"/>
</dbReference>
<evidence type="ECO:0000313" key="6">
    <source>
        <dbReference type="Proteomes" id="UP000593892"/>
    </source>
</evidence>
<dbReference type="InterPro" id="IPR006558">
    <property type="entry name" value="LamG-like"/>
</dbReference>
<dbReference type="Pfam" id="PF13385">
    <property type="entry name" value="Laminin_G_3"/>
    <property type="match status" value="1"/>
</dbReference>
<dbReference type="EMBL" id="CP063849">
    <property type="protein sequence ID" value="QOY90112.1"/>
    <property type="molecule type" value="Genomic_DNA"/>
</dbReference>
<evidence type="ECO:0000313" key="5">
    <source>
        <dbReference type="EMBL" id="QOY90112.1"/>
    </source>
</evidence>
<dbReference type="RefSeq" id="WP_194451777.1">
    <property type="nucleotide sequence ID" value="NZ_CP063849.1"/>
</dbReference>
<dbReference type="InterPro" id="IPR011429">
    <property type="entry name" value="Cyt_c_Planctomycete-type"/>
</dbReference>
<protein>
    <submittedName>
        <fullName evidence="5">DUF1553 domain-containing protein</fullName>
    </submittedName>
</protein>
<dbReference type="InterPro" id="IPR022655">
    <property type="entry name" value="DUF1553"/>
</dbReference>
<accession>A0A7S7SLC6</accession>
<gene>
    <name evidence="5" type="ORF">IRI77_09200</name>
</gene>
<evidence type="ECO:0000256" key="1">
    <source>
        <dbReference type="ARBA" id="ARBA00022729"/>
    </source>
</evidence>
<reference evidence="5 6" key="1">
    <citation type="submission" date="2020-10" db="EMBL/GenBank/DDBJ databases">
        <title>Complete genome sequence of Paludibaculum fermentans P105T, a facultatively anaerobic acidobacterium capable of dissimilatory Fe(III) reduction.</title>
        <authorList>
            <person name="Dedysh S.N."/>
            <person name="Beletsky A.V."/>
            <person name="Kulichevskaya I.S."/>
            <person name="Mardanov A.V."/>
            <person name="Ravin N.V."/>
        </authorList>
    </citation>
    <scope>NUCLEOTIDE SEQUENCE [LARGE SCALE GENOMIC DNA]</scope>
    <source>
        <strain evidence="5 6">P105</strain>
    </source>
</reference>
<evidence type="ECO:0000256" key="3">
    <source>
        <dbReference type="SAM" id="MobiDB-lite"/>
    </source>
</evidence>